<accession>A0ABD2Q258</accession>
<protein>
    <recommendedName>
        <fullName evidence="2">DDE-1 domain-containing protein</fullName>
    </recommendedName>
</protein>
<evidence type="ECO:0000313" key="3">
    <source>
        <dbReference type="EMBL" id="KAL3313700.1"/>
    </source>
</evidence>
<evidence type="ECO:0000259" key="2">
    <source>
        <dbReference type="Pfam" id="PF03184"/>
    </source>
</evidence>
<keyword evidence="1" id="KW-0472">Membrane</keyword>
<gene>
    <name evidence="3" type="ORF">Ciccas_007697</name>
</gene>
<evidence type="ECO:0000313" key="4">
    <source>
        <dbReference type="Proteomes" id="UP001626550"/>
    </source>
</evidence>
<dbReference type="Pfam" id="PF03184">
    <property type="entry name" value="DDE_1"/>
    <property type="match status" value="1"/>
</dbReference>
<evidence type="ECO:0000256" key="1">
    <source>
        <dbReference type="SAM" id="Phobius"/>
    </source>
</evidence>
<name>A0ABD2Q258_9PLAT</name>
<dbReference type="EMBL" id="JBJKFK010001219">
    <property type="protein sequence ID" value="KAL3313700.1"/>
    <property type="molecule type" value="Genomic_DNA"/>
</dbReference>
<feature type="domain" description="DDE-1" evidence="2">
    <location>
        <begin position="3"/>
        <end position="62"/>
    </location>
</feature>
<dbReference type="AlphaFoldDB" id="A0ABD2Q258"/>
<sequence length="98" mass="11084">MASKGKRALLVLDNFSGHTKLDEDPAWTPLLATELLFLPPGTTSVTQPLDQALKCLYKSKMHQEFKPWKLKRVSICRVQSAIFLLWMLFGPPVMPGMK</sequence>
<comment type="caution">
    <text evidence="3">The sequence shown here is derived from an EMBL/GenBank/DDBJ whole genome shotgun (WGS) entry which is preliminary data.</text>
</comment>
<feature type="transmembrane region" description="Helical" evidence="1">
    <location>
        <begin position="70"/>
        <end position="89"/>
    </location>
</feature>
<keyword evidence="4" id="KW-1185">Reference proteome</keyword>
<organism evidence="3 4">
    <name type="scientific">Cichlidogyrus casuarinus</name>
    <dbReference type="NCBI Taxonomy" id="1844966"/>
    <lineage>
        <taxon>Eukaryota</taxon>
        <taxon>Metazoa</taxon>
        <taxon>Spiralia</taxon>
        <taxon>Lophotrochozoa</taxon>
        <taxon>Platyhelminthes</taxon>
        <taxon>Monogenea</taxon>
        <taxon>Monopisthocotylea</taxon>
        <taxon>Dactylogyridea</taxon>
        <taxon>Ancyrocephalidae</taxon>
        <taxon>Cichlidogyrus</taxon>
    </lineage>
</organism>
<keyword evidence="1" id="KW-0812">Transmembrane</keyword>
<proteinExistence type="predicted"/>
<reference evidence="3 4" key="1">
    <citation type="submission" date="2024-11" db="EMBL/GenBank/DDBJ databases">
        <title>Adaptive evolution of stress response genes in parasites aligns with host niche diversity.</title>
        <authorList>
            <person name="Hahn C."/>
            <person name="Resl P."/>
        </authorList>
    </citation>
    <scope>NUCLEOTIDE SEQUENCE [LARGE SCALE GENOMIC DNA]</scope>
    <source>
        <strain evidence="3">EGGRZ-B1_66</strain>
        <tissue evidence="3">Body</tissue>
    </source>
</reference>
<keyword evidence="1" id="KW-1133">Transmembrane helix</keyword>
<dbReference type="Proteomes" id="UP001626550">
    <property type="component" value="Unassembled WGS sequence"/>
</dbReference>
<dbReference type="InterPro" id="IPR004875">
    <property type="entry name" value="DDE_SF_endonuclease_dom"/>
</dbReference>